<comment type="caution">
    <text evidence="2">The sequence shown here is derived from an EMBL/GenBank/DDBJ whole genome shotgun (WGS) entry which is preliminary data.</text>
</comment>
<dbReference type="Pfam" id="PF00078">
    <property type="entry name" value="RVT_1"/>
    <property type="match status" value="1"/>
</dbReference>
<dbReference type="SUPFAM" id="SSF56672">
    <property type="entry name" value="DNA/RNA polymerases"/>
    <property type="match status" value="1"/>
</dbReference>
<evidence type="ECO:0000259" key="1">
    <source>
        <dbReference type="Pfam" id="PF00078"/>
    </source>
</evidence>
<dbReference type="CDD" id="cd01647">
    <property type="entry name" value="RT_LTR"/>
    <property type="match status" value="1"/>
</dbReference>
<sequence length="431" mass="49431">MKPLGIIDLTLIFPHPSQCVRIKVEFVVMDNCTSNHFILRNDYLSIYGIDISNQKDRYFTIGDNKRQKFGFLSNKKQIKVIKNEEKSPEKKLFISEQLKYAELNQNLTEKMKEKLIDLLFKYKNAFATDKEPLGAIIGHEVDIILNVEKPYPPLLRRPAYPASPRAREALEVHIKELMDLGVLRKVGHNEQVGVTTPVIIAWHNGKSRMVGDFRALNTYTIPDRYPIPRIHETLTQLSQAKFITAMDALGGFHQNVLTGNAKRLGRRIVHFGIFEYLRMPFGIKNAPSHYPRMMSTKFPEELSEGWLIIYIEDIIVFSETWENHLTTLEGVLQKIVQVNMKISLKKCHCAYSELKALGDIVSGLSLGIDKNTVAAVILNAIPQTKKEMQSFLGSDGYYRQHIKNFAKIAKSLYKLCDQQTVYEMTEERVKA</sequence>
<feature type="domain" description="Reverse transcriptase" evidence="1">
    <location>
        <begin position="204"/>
        <end position="358"/>
    </location>
</feature>
<gene>
    <name evidence="2" type="ORF">O181_063367</name>
</gene>
<protein>
    <recommendedName>
        <fullName evidence="1">Reverse transcriptase domain-containing protein</fullName>
    </recommendedName>
</protein>
<dbReference type="InterPro" id="IPR043128">
    <property type="entry name" value="Rev_trsase/Diguanyl_cyclase"/>
</dbReference>
<accession>A0A9Q3ETW2</accession>
<organism evidence="2 3">
    <name type="scientific">Austropuccinia psidii MF-1</name>
    <dbReference type="NCBI Taxonomy" id="1389203"/>
    <lineage>
        <taxon>Eukaryota</taxon>
        <taxon>Fungi</taxon>
        <taxon>Dikarya</taxon>
        <taxon>Basidiomycota</taxon>
        <taxon>Pucciniomycotina</taxon>
        <taxon>Pucciniomycetes</taxon>
        <taxon>Pucciniales</taxon>
        <taxon>Sphaerophragmiaceae</taxon>
        <taxon>Austropuccinia</taxon>
    </lineage>
</organism>
<name>A0A9Q3ETW2_9BASI</name>
<dbReference type="PANTHER" id="PTHR33064">
    <property type="entry name" value="POL PROTEIN"/>
    <property type="match status" value="1"/>
</dbReference>
<dbReference type="OrthoDB" id="3250101at2759"/>
<dbReference type="InterPro" id="IPR043502">
    <property type="entry name" value="DNA/RNA_pol_sf"/>
</dbReference>
<dbReference type="Gene3D" id="3.10.10.10">
    <property type="entry name" value="HIV Type 1 Reverse Transcriptase, subunit A, domain 1"/>
    <property type="match status" value="1"/>
</dbReference>
<dbReference type="Proteomes" id="UP000765509">
    <property type="component" value="Unassembled WGS sequence"/>
</dbReference>
<proteinExistence type="predicted"/>
<evidence type="ECO:0000313" key="2">
    <source>
        <dbReference type="EMBL" id="MBW0523652.1"/>
    </source>
</evidence>
<reference evidence="2" key="1">
    <citation type="submission" date="2021-03" db="EMBL/GenBank/DDBJ databases">
        <title>Draft genome sequence of rust myrtle Austropuccinia psidii MF-1, a brazilian biotype.</title>
        <authorList>
            <person name="Quecine M.C."/>
            <person name="Pachon D.M.R."/>
            <person name="Bonatelli M.L."/>
            <person name="Correr F.H."/>
            <person name="Franceschini L.M."/>
            <person name="Leite T.F."/>
            <person name="Margarido G.R.A."/>
            <person name="Almeida C.A."/>
            <person name="Ferrarezi J.A."/>
            <person name="Labate C.A."/>
        </authorList>
    </citation>
    <scope>NUCLEOTIDE SEQUENCE</scope>
    <source>
        <strain evidence="2">MF-1</strain>
    </source>
</reference>
<dbReference type="InterPro" id="IPR051320">
    <property type="entry name" value="Viral_Replic_Matur_Polypro"/>
</dbReference>
<dbReference type="AlphaFoldDB" id="A0A9Q3ETW2"/>
<evidence type="ECO:0000313" key="3">
    <source>
        <dbReference type="Proteomes" id="UP000765509"/>
    </source>
</evidence>
<dbReference type="EMBL" id="AVOT02030453">
    <property type="protein sequence ID" value="MBW0523652.1"/>
    <property type="molecule type" value="Genomic_DNA"/>
</dbReference>
<keyword evidence="3" id="KW-1185">Reference proteome</keyword>
<dbReference type="PANTHER" id="PTHR33064:SF37">
    <property type="entry name" value="RIBONUCLEASE H"/>
    <property type="match status" value="1"/>
</dbReference>
<dbReference type="Gene3D" id="3.30.70.270">
    <property type="match status" value="2"/>
</dbReference>
<dbReference type="InterPro" id="IPR000477">
    <property type="entry name" value="RT_dom"/>
</dbReference>